<name>A0ABQ4T8B7_METOR</name>
<dbReference type="Proteomes" id="UP001055156">
    <property type="component" value="Unassembled WGS sequence"/>
</dbReference>
<proteinExistence type="predicted"/>
<accession>A0ABQ4T8B7</accession>
<dbReference type="RefSeq" id="WP_238311731.1">
    <property type="nucleotide sequence ID" value="NZ_BPQV01000007.1"/>
</dbReference>
<comment type="caution">
    <text evidence="1">The sequence shown here is derived from an EMBL/GenBank/DDBJ whole genome shotgun (WGS) entry which is preliminary data.</text>
</comment>
<protein>
    <recommendedName>
        <fullName evidence="3">Mu-like prophage protein gp46</fullName>
    </recommendedName>
</protein>
<dbReference type="InterPro" id="IPR010877">
    <property type="entry name" value="Phage_Mu_Gp46"/>
</dbReference>
<gene>
    <name evidence="1" type="ORF">LKMONMHP_2804</name>
</gene>
<evidence type="ECO:0000313" key="1">
    <source>
        <dbReference type="EMBL" id="GJE27942.1"/>
    </source>
</evidence>
<dbReference type="Pfam" id="PF07409">
    <property type="entry name" value="GP46"/>
    <property type="match status" value="1"/>
</dbReference>
<organism evidence="1 2">
    <name type="scientific">Methylobacterium organophilum</name>
    <dbReference type="NCBI Taxonomy" id="410"/>
    <lineage>
        <taxon>Bacteria</taxon>
        <taxon>Pseudomonadati</taxon>
        <taxon>Pseudomonadota</taxon>
        <taxon>Alphaproteobacteria</taxon>
        <taxon>Hyphomicrobiales</taxon>
        <taxon>Methylobacteriaceae</taxon>
        <taxon>Methylobacterium</taxon>
    </lineage>
</organism>
<reference evidence="1" key="2">
    <citation type="submission" date="2021-08" db="EMBL/GenBank/DDBJ databases">
        <authorList>
            <person name="Tani A."/>
            <person name="Ola A."/>
            <person name="Ogura Y."/>
            <person name="Katsura K."/>
            <person name="Hayashi T."/>
        </authorList>
    </citation>
    <scope>NUCLEOTIDE SEQUENCE</scope>
    <source>
        <strain evidence="1">NBRC 15689</strain>
    </source>
</reference>
<keyword evidence="2" id="KW-1185">Reference proteome</keyword>
<sequence length="189" mass="20738">MVDVRIRQAEGCDGDPYLVWDTVWSGDLVVLENGADWALAGSDEPSNRGGLQAKAGLASAVILCLFTDRRCPTDHPLAYLADGDPRGWWGDAIDVDAAAGEGPLGSLLWLFRRAPLSGPAGEDMRRWAEQLAYEALEPLQSPQGIVARITCTATLNEPRQRIELEVGLYAREGTTLFARRFEQIWEQVA</sequence>
<reference evidence="1" key="1">
    <citation type="journal article" date="2021" name="Front. Microbiol.">
        <title>Comprehensive Comparative Genomics and Phenotyping of Methylobacterium Species.</title>
        <authorList>
            <person name="Alessa O."/>
            <person name="Ogura Y."/>
            <person name="Fujitani Y."/>
            <person name="Takami H."/>
            <person name="Hayashi T."/>
            <person name="Sahin N."/>
            <person name="Tani A."/>
        </authorList>
    </citation>
    <scope>NUCLEOTIDE SEQUENCE</scope>
    <source>
        <strain evidence="1">NBRC 15689</strain>
    </source>
</reference>
<dbReference type="EMBL" id="BPQV01000007">
    <property type="protein sequence ID" value="GJE27942.1"/>
    <property type="molecule type" value="Genomic_DNA"/>
</dbReference>
<evidence type="ECO:0000313" key="2">
    <source>
        <dbReference type="Proteomes" id="UP001055156"/>
    </source>
</evidence>
<evidence type="ECO:0008006" key="3">
    <source>
        <dbReference type="Google" id="ProtNLM"/>
    </source>
</evidence>